<name>A0AAD4K7V8_9MUSC</name>
<reference evidence="1" key="1">
    <citation type="journal article" date="2021" name="Mol. Ecol. Resour.">
        <title>Phylogenomic analyses of the genus Drosophila reveals genomic signals of climate adaptation.</title>
        <authorList>
            <person name="Li F."/>
            <person name="Rane R.V."/>
            <person name="Luria V."/>
            <person name="Xiong Z."/>
            <person name="Chen J."/>
            <person name="Li Z."/>
            <person name="Catullo R.A."/>
            <person name="Griffin P.C."/>
            <person name="Schiffer M."/>
            <person name="Pearce S."/>
            <person name="Lee S.F."/>
            <person name="McElroy K."/>
            <person name="Stocker A."/>
            <person name="Shirriffs J."/>
            <person name="Cockerell F."/>
            <person name="Coppin C."/>
            <person name="Sgro C.M."/>
            <person name="Karger A."/>
            <person name="Cain J.W."/>
            <person name="Weber J.A."/>
            <person name="Santpere G."/>
            <person name="Kirschner M.W."/>
            <person name="Hoffmann A.A."/>
            <person name="Oakeshott J.G."/>
            <person name="Zhang G."/>
        </authorList>
    </citation>
    <scope>NUCLEOTIDE SEQUENCE</scope>
    <source>
        <strain evidence="1">BGI-SZ-2011g</strain>
    </source>
</reference>
<protein>
    <submittedName>
        <fullName evidence="1">Uncharacterized protein</fullName>
    </submittedName>
</protein>
<proteinExistence type="predicted"/>
<evidence type="ECO:0000313" key="2">
    <source>
        <dbReference type="Proteomes" id="UP001200034"/>
    </source>
</evidence>
<dbReference type="EMBL" id="JAJJHW010000681">
    <property type="protein sequence ID" value="KAH8384732.1"/>
    <property type="molecule type" value="Genomic_DNA"/>
</dbReference>
<organism evidence="1 2">
    <name type="scientific">Drosophila rubida</name>
    <dbReference type="NCBI Taxonomy" id="30044"/>
    <lineage>
        <taxon>Eukaryota</taxon>
        <taxon>Metazoa</taxon>
        <taxon>Ecdysozoa</taxon>
        <taxon>Arthropoda</taxon>
        <taxon>Hexapoda</taxon>
        <taxon>Insecta</taxon>
        <taxon>Pterygota</taxon>
        <taxon>Neoptera</taxon>
        <taxon>Endopterygota</taxon>
        <taxon>Diptera</taxon>
        <taxon>Brachycera</taxon>
        <taxon>Muscomorpha</taxon>
        <taxon>Ephydroidea</taxon>
        <taxon>Drosophilidae</taxon>
        <taxon>Drosophila</taxon>
    </lineage>
</organism>
<evidence type="ECO:0000313" key="1">
    <source>
        <dbReference type="EMBL" id="KAH8384732.1"/>
    </source>
</evidence>
<sequence length="169" mass="18767">QLSGDWYEVARAPDVDNTQCPKYELPSTPDADNYIDIKLEYVSGSSGDAESESGRFPWDDDTKNGIFSWSIGGISKLPVTFKVVDADSTSYVFLCGYMGIAPVPLFKILTRQRELSDAQKTNVQQRFNDFGQTATLVWVEQNEEKCNSAMRATGGSLLLLLVVAVLLRR</sequence>
<dbReference type="Gene3D" id="2.40.128.20">
    <property type="match status" value="1"/>
</dbReference>
<accession>A0AAD4K7V8</accession>
<feature type="non-terminal residue" evidence="1">
    <location>
        <position position="1"/>
    </location>
</feature>
<keyword evidence="2" id="KW-1185">Reference proteome</keyword>
<gene>
    <name evidence="1" type="ORF">KR093_007104</name>
</gene>
<dbReference type="AlphaFoldDB" id="A0AAD4K7V8"/>
<dbReference type="InterPro" id="IPR012674">
    <property type="entry name" value="Calycin"/>
</dbReference>
<dbReference type="SUPFAM" id="SSF50814">
    <property type="entry name" value="Lipocalins"/>
    <property type="match status" value="1"/>
</dbReference>
<dbReference type="Proteomes" id="UP001200034">
    <property type="component" value="Unassembled WGS sequence"/>
</dbReference>
<comment type="caution">
    <text evidence="1">The sequence shown here is derived from an EMBL/GenBank/DDBJ whole genome shotgun (WGS) entry which is preliminary data.</text>
</comment>